<dbReference type="EMBL" id="BGPR01013389">
    <property type="protein sequence ID" value="GBN60409.1"/>
    <property type="molecule type" value="Genomic_DNA"/>
</dbReference>
<proteinExistence type="predicted"/>
<dbReference type="Proteomes" id="UP000499080">
    <property type="component" value="Unassembled WGS sequence"/>
</dbReference>
<comment type="caution">
    <text evidence="2">The sequence shown here is derived from an EMBL/GenBank/DDBJ whole genome shotgun (WGS) entry which is preliminary data.</text>
</comment>
<evidence type="ECO:0000313" key="3">
    <source>
        <dbReference type="EMBL" id="GBN60413.1"/>
    </source>
</evidence>
<accession>A0A4Y2QA17</accession>
<sequence>MKRKGRNHEKAVRTRPKENGACVREIELHVSLGPPAADDVGERQWQSTTERRPMSRFLQLLQLPHQLDGDGTAIADSRSTF</sequence>
<gene>
    <name evidence="1" type="ORF">AVEN_155239_1</name>
    <name evidence="2" type="ORF">AVEN_175856_1</name>
    <name evidence="3" type="ORF">AVEN_215080_1</name>
</gene>
<protein>
    <submittedName>
        <fullName evidence="2">Uncharacterized protein</fullName>
    </submittedName>
</protein>
<dbReference type="EMBL" id="BGPR01013390">
    <property type="protein sequence ID" value="GBN60413.1"/>
    <property type="molecule type" value="Genomic_DNA"/>
</dbReference>
<dbReference type="AlphaFoldDB" id="A0A4Y2QA17"/>
<keyword evidence="4" id="KW-1185">Reference proteome</keyword>
<evidence type="ECO:0000313" key="4">
    <source>
        <dbReference type="Proteomes" id="UP000499080"/>
    </source>
</evidence>
<evidence type="ECO:0000313" key="1">
    <source>
        <dbReference type="EMBL" id="GBN59616.1"/>
    </source>
</evidence>
<name>A0A4Y2QA17_ARAVE</name>
<evidence type="ECO:0000313" key="2">
    <source>
        <dbReference type="EMBL" id="GBN60409.1"/>
    </source>
</evidence>
<reference evidence="2 4" key="1">
    <citation type="journal article" date="2019" name="Sci. Rep.">
        <title>Orb-weaving spider Araneus ventricosus genome elucidates the spidroin gene catalogue.</title>
        <authorList>
            <person name="Kono N."/>
            <person name="Nakamura H."/>
            <person name="Ohtoshi R."/>
            <person name="Moran D.A.P."/>
            <person name="Shinohara A."/>
            <person name="Yoshida Y."/>
            <person name="Fujiwara M."/>
            <person name="Mori M."/>
            <person name="Tomita M."/>
            <person name="Arakawa K."/>
        </authorList>
    </citation>
    <scope>NUCLEOTIDE SEQUENCE [LARGE SCALE GENOMIC DNA]</scope>
</reference>
<dbReference type="EMBL" id="BGPR01013195">
    <property type="protein sequence ID" value="GBN59616.1"/>
    <property type="molecule type" value="Genomic_DNA"/>
</dbReference>
<organism evidence="2 4">
    <name type="scientific">Araneus ventricosus</name>
    <name type="common">Orbweaver spider</name>
    <name type="synonym">Epeira ventricosa</name>
    <dbReference type="NCBI Taxonomy" id="182803"/>
    <lineage>
        <taxon>Eukaryota</taxon>
        <taxon>Metazoa</taxon>
        <taxon>Ecdysozoa</taxon>
        <taxon>Arthropoda</taxon>
        <taxon>Chelicerata</taxon>
        <taxon>Arachnida</taxon>
        <taxon>Araneae</taxon>
        <taxon>Araneomorphae</taxon>
        <taxon>Entelegynae</taxon>
        <taxon>Araneoidea</taxon>
        <taxon>Araneidae</taxon>
        <taxon>Araneus</taxon>
    </lineage>
</organism>